<evidence type="ECO:0008006" key="4">
    <source>
        <dbReference type="Google" id="ProtNLM"/>
    </source>
</evidence>
<organism evidence="2 3">
    <name type="scientific">Lasius platythorax</name>
    <dbReference type="NCBI Taxonomy" id="488582"/>
    <lineage>
        <taxon>Eukaryota</taxon>
        <taxon>Metazoa</taxon>
        <taxon>Ecdysozoa</taxon>
        <taxon>Arthropoda</taxon>
        <taxon>Hexapoda</taxon>
        <taxon>Insecta</taxon>
        <taxon>Pterygota</taxon>
        <taxon>Neoptera</taxon>
        <taxon>Endopterygota</taxon>
        <taxon>Hymenoptera</taxon>
        <taxon>Apocrita</taxon>
        <taxon>Aculeata</taxon>
        <taxon>Formicoidea</taxon>
        <taxon>Formicidae</taxon>
        <taxon>Formicinae</taxon>
        <taxon>Lasius</taxon>
        <taxon>Lasius</taxon>
    </lineage>
</organism>
<reference evidence="2 3" key="1">
    <citation type="submission" date="2024-04" db="EMBL/GenBank/DDBJ databases">
        <authorList>
            <consortium name="Molecular Ecology Group"/>
        </authorList>
    </citation>
    <scope>NUCLEOTIDE SEQUENCE [LARGE SCALE GENOMIC DNA]</scope>
</reference>
<gene>
    <name evidence="2" type="ORF">LPLAT_LOCUS505</name>
</gene>
<evidence type="ECO:0000256" key="1">
    <source>
        <dbReference type="SAM" id="MobiDB-lite"/>
    </source>
</evidence>
<keyword evidence="3" id="KW-1185">Reference proteome</keyword>
<dbReference type="EMBL" id="OZ034824">
    <property type="protein sequence ID" value="CAL1673670.1"/>
    <property type="molecule type" value="Genomic_DNA"/>
</dbReference>
<protein>
    <recommendedName>
        <fullName evidence="4">BAG domain-containing protein</fullName>
    </recommendedName>
</protein>
<dbReference type="Proteomes" id="UP001497644">
    <property type="component" value="Chromosome 1"/>
</dbReference>
<evidence type="ECO:0000313" key="2">
    <source>
        <dbReference type="EMBL" id="CAL1673670.1"/>
    </source>
</evidence>
<dbReference type="AlphaFoldDB" id="A0AAV2N1Y8"/>
<feature type="compositionally biased region" description="Acidic residues" evidence="1">
    <location>
        <begin position="185"/>
        <end position="197"/>
    </location>
</feature>
<feature type="region of interest" description="Disordered" evidence="1">
    <location>
        <begin position="174"/>
        <end position="235"/>
    </location>
</feature>
<name>A0AAV2N1Y8_9HYME</name>
<accession>A0AAV2N1Y8</accession>
<evidence type="ECO:0000313" key="3">
    <source>
        <dbReference type="Proteomes" id="UP001497644"/>
    </source>
</evidence>
<proteinExistence type="predicted"/>
<sequence>MELYKRMPVNGYKEYAGYHRGDFCSNCGQNEYEDALRSIATRKRRTKRYEKHCPSCHCPPERRRSPPSGGPRTLENVEAMLNRYERVFAEPVSSTIKKSQSSPLSQKIYWHDCQTGAHSRCPRRSLQQARRQRRTEHDRYLCRMKGDTVNSELINEDVEACSKYAQAAPIKTSLKRHNHLREPEGSPDEQEYSEAESEVSAKYAPCVRQSRKREEKESRIINPHLGSSRRHQGVGGDGEYIAEMRNVESDVDCRRNARQYQEARKLVLELEELERLRMTGEATAATRVNEDEKRLDGRRHDVVARATKQKRSGDESSALIKESIDGSAKKLALNGPAHLAKLDLHATKTRILESIDHMLDTMDDAKNDAPMRQEETEQETIEKITRELQENGWQLLFNALTIHRNSTDSSKRTVRLECLNHIRQQLDKLYALESTLDNCPLKLQSLSNHVISCNEEHQQTQQLEHKIADS</sequence>